<dbReference type="AlphaFoldDB" id="A0A7Y9WCI0"/>
<evidence type="ECO:0000256" key="7">
    <source>
        <dbReference type="ARBA" id="ARBA00030291"/>
    </source>
</evidence>
<evidence type="ECO:0000256" key="5">
    <source>
        <dbReference type="ARBA" id="ARBA00022723"/>
    </source>
</evidence>
<evidence type="ECO:0000256" key="14">
    <source>
        <dbReference type="SAM" id="MobiDB-lite"/>
    </source>
</evidence>
<feature type="region of interest" description="Disordered" evidence="14">
    <location>
        <begin position="100"/>
        <end position="142"/>
    </location>
</feature>
<feature type="binding site" evidence="13">
    <location>
        <position position="74"/>
    </location>
    <ligand>
        <name>Zn(2+)</name>
        <dbReference type="ChEBI" id="CHEBI:29105"/>
        <note>ligand shared between dimeric partners</note>
    </ligand>
</feature>
<evidence type="ECO:0000256" key="11">
    <source>
        <dbReference type="ARBA" id="ARBA00033298"/>
    </source>
</evidence>
<dbReference type="EMBL" id="JACCAU010000001">
    <property type="protein sequence ID" value="NYH18342.1"/>
    <property type="molecule type" value="Genomic_DNA"/>
</dbReference>
<dbReference type="GO" id="GO:0004462">
    <property type="term" value="F:lactoylglutathione lyase activity"/>
    <property type="evidence" value="ECO:0007669"/>
    <property type="project" value="UniProtKB-EC"/>
</dbReference>
<comment type="catalytic activity">
    <reaction evidence="12">
        <text>(R)-S-lactoylglutathione = methylglyoxal + glutathione</text>
        <dbReference type="Rhea" id="RHEA:19069"/>
        <dbReference type="ChEBI" id="CHEBI:17158"/>
        <dbReference type="ChEBI" id="CHEBI:57474"/>
        <dbReference type="ChEBI" id="CHEBI:57925"/>
        <dbReference type="EC" id="4.4.1.5"/>
    </reaction>
</comment>
<dbReference type="InterPro" id="IPR004360">
    <property type="entry name" value="Glyas_Fos-R_dOase_dom"/>
</dbReference>
<dbReference type="GO" id="GO:0005737">
    <property type="term" value="C:cytoplasm"/>
    <property type="evidence" value="ECO:0007669"/>
    <property type="project" value="TreeGrafter"/>
</dbReference>
<comment type="pathway">
    <text evidence="2">Secondary metabolite metabolism; methylglyoxal degradation; (R)-lactate from methylglyoxal: step 1/2.</text>
</comment>
<evidence type="ECO:0000313" key="16">
    <source>
        <dbReference type="EMBL" id="NYH18342.1"/>
    </source>
</evidence>
<dbReference type="NCBIfam" id="TIGR00068">
    <property type="entry name" value="glyox_I"/>
    <property type="match status" value="1"/>
</dbReference>
<comment type="caution">
    <text evidence="16">The sequence shown here is derived from an EMBL/GenBank/DDBJ whole genome shotgun (WGS) entry which is preliminary data.</text>
</comment>
<proteinExistence type="inferred from homology"/>
<reference evidence="16 17" key="1">
    <citation type="submission" date="2020-07" db="EMBL/GenBank/DDBJ databases">
        <title>Exploring microbial biodiversity for novel pathways involved in the catabolism of aromatic compounds derived from lignin.</title>
        <authorList>
            <person name="Elkins J."/>
        </authorList>
    </citation>
    <scope>NUCLEOTIDE SEQUENCE [LARGE SCALE GENOMIC DNA]</scope>
    <source>
        <strain evidence="16 17">H2C3B</strain>
    </source>
</reference>
<feature type="compositionally biased region" description="Basic and acidic residues" evidence="14">
    <location>
        <begin position="119"/>
        <end position="129"/>
    </location>
</feature>
<name>A0A7Y9WCI0_9BURK</name>
<dbReference type="PROSITE" id="PS00934">
    <property type="entry name" value="GLYOXALASE_I_1"/>
    <property type="match status" value="1"/>
</dbReference>
<evidence type="ECO:0000256" key="6">
    <source>
        <dbReference type="ARBA" id="ARBA00023239"/>
    </source>
</evidence>
<evidence type="ECO:0000259" key="15">
    <source>
        <dbReference type="PROSITE" id="PS51819"/>
    </source>
</evidence>
<dbReference type="Proteomes" id="UP000572540">
    <property type="component" value="Unassembled WGS sequence"/>
</dbReference>
<evidence type="ECO:0000256" key="13">
    <source>
        <dbReference type="PIRSR" id="PIRSR604361-3"/>
    </source>
</evidence>
<evidence type="ECO:0000256" key="12">
    <source>
        <dbReference type="ARBA" id="ARBA00048273"/>
    </source>
</evidence>
<dbReference type="InterPro" id="IPR032710">
    <property type="entry name" value="NTF2-like_dom_sf"/>
</dbReference>
<sequence>MRLLHTMLRVGDLDRSIAFYTEMLGMKLLRRDDYPDGKFTLAFVGYTDERDGTVLELTHNWDTPSYDLGSGFGHLAVEVDDAYAACDKIKAQGGTVVREAGPDETRHHGDRVRHGSGRLQDRVHSEKEITSTAGRDSKMNNSNPYFKELDEIHVEIAALFDGSADEGALQRIMARFTPQFTLVMTSGNALDYTGTQEVFAKLRGARPGSQITIRDMEIVADYASGAVVKYREYQRDGAGNANVRRSTAVMELDAHGKVMWRHLQETFCTE</sequence>
<dbReference type="SUPFAM" id="SSF54427">
    <property type="entry name" value="NTF2-like"/>
    <property type="match status" value="1"/>
</dbReference>
<feature type="binding site" evidence="13">
    <location>
        <position position="56"/>
    </location>
    <ligand>
        <name>Zn(2+)</name>
        <dbReference type="ChEBI" id="CHEBI:29105"/>
        <note>ligand shared between dimeric partners</note>
    </ligand>
</feature>
<protein>
    <recommendedName>
        <fullName evidence="4">lactoylglutathione lyase</fullName>
        <ecNumber evidence="4">4.4.1.5</ecNumber>
    </recommendedName>
    <alternativeName>
        <fullName evidence="9">Aldoketomutase</fullName>
    </alternativeName>
    <alternativeName>
        <fullName evidence="8">Glyoxalase I</fullName>
    </alternativeName>
    <alternativeName>
        <fullName evidence="7">Ketone-aldehyde mutase</fullName>
    </alternativeName>
    <alternativeName>
        <fullName evidence="10">Methylglyoxalase</fullName>
    </alternativeName>
    <alternativeName>
        <fullName evidence="11">S-D-lactoylglutathione methylglyoxal lyase</fullName>
    </alternativeName>
</protein>
<comment type="cofactor">
    <cofactor evidence="13">
        <name>Zn(2+)</name>
        <dbReference type="ChEBI" id="CHEBI:29105"/>
    </cofactor>
    <text evidence="13">Binds 1 zinc ion per subunit. In the homodimer, two zinc ions are bound between subunits.</text>
</comment>
<dbReference type="InterPro" id="IPR018146">
    <property type="entry name" value="Glyoxalase_1_CS"/>
</dbReference>
<accession>A0A7Y9WCI0</accession>
<dbReference type="InterPro" id="IPR037523">
    <property type="entry name" value="VOC_core"/>
</dbReference>
<dbReference type="Gene3D" id="3.10.180.10">
    <property type="entry name" value="2,3-Dihydroxybiphenyl 1,2-Dioxygenase, domain 1"/>
    <property type="match status" value="1"/>
</dbReference>
<dbReference type="GO" id="GO:0019243">
    <property type="term" value="P:methylglyoxal catabolic process to D-lactate via S-lactoyl-glutathione"/>
    <property type="evidence" value="ECO:0007669"/>
    <property type="project" value="TreeGrafter"/>
</dbReference>
<organism evidence="16 17">
    <name type="scientific">Paraburkholderia bryophila</name>
    <dbReference type="NCBI Taxonomy" id="420952"/>
    <lineage>
        <taxon>Bacteria</taxon>
        <taxon>Pseudomonadati</taxon>
        <taxon>Pseudomonadota</taxon>
        <taxon>Betaproteobacteria</taxon>
        <taxon>Burkholderiales</taxon>
        <taxon>Burkholderiaceae</taxon>
        <taxon>Paraburkholderia</taxon>
    </lineage>
</organism>
<evidence type="ECO:0000256" key="4">
    <source>
        <dbReference type="ARBA" id="ARBA00012081"/>
    </source>
</evidence>
<feature type="domain" description="VOC" evidence="15">
    <location>
        <begin position="2"/>
        <end position="132"/>
    </location>
</feature>
<evidence type="ECO:0000256" key="1">
    <source>
        <dbReference type="ARBA" id="ARBA00001967"/>
    </source>
</evidence>
<dbReference type="SUPFAM" id="SSF54593">
    <property type="entry name" value="Glyoxalase/Bleomycin resistance protein/Dihydroxybiphenyl dioxygenase"/>
    <property type="match status" value="1"/>
</dbReference>
<evidence type="ECO:0000256" key="2">
    <source>
        <dbReference type="ARBA" id="ARBA00005008"/>
    </source>
</evidence>
<dbReference type="Gene3D" id="3.10.450.50">
    <property type="match status" value="1"/>
</dbReference>
<keyword evidence="13" id="KW-0862">Zinc</keyword>
<evidence type="ECO:0000256" key="10">
    <source>
        <dbReference type="ARBA" id="ARBA00032460"/>
    </source>
</evidence>
<dbReference type="PROSITE" id="PS51819">
    <property type="entry name" value="VOC"/>
    <property type="match status" value="1"/>
</dbReference>
<gene>
    <name evidence="16" type="ORF">GGD41_005570</name>
</gene>
<evidence type="ECO:0000313" key="17">
    <source>
        <dbReference type="Proteomes" id="UP000572540"/>
    </source>
</evidence>
<feature type="compositionally biased region" description="Polar residues" evidence="14">
    <location>
        <begin position="130"/>
        <end position="142"/>
    </location>
</feature>
<dbReference type="EC" id="4.4.1.5" evidence="4"/>
<evidence type="ECO:0000256" key="3">
    <source>
        <dbReference type="ARBA" id="ARBA00010363"/>
    </source>
</evidence>
<comment type="cofactor">
    <cofactor evidence="1">
        <name>Ni(2+)</name>
        <dbReference type="ChEBI" id="CHEBI:49786"/>
    </cofactor>
</comment>
<dbReference type="UniPathway" id="UPA00619">
    <property type="reaction ID" value="UER00675"/>
</dbReference>
<dbReference type="PANTHER" id="PTHR46036">
    <property type="entry name" value="LACTOYLGLUTATHIONE LYASE"/>
    <property type="match status" value="1"/>
</dbReference>
<comment type="similarity">
    <text evidence="3">Belongs to the glyoxalase I family.</text>
</comment>
<dbReference type="InterPro" id="IPR004361">
    <property type="entry name" value="Glyoxalase_1"/>
</dbReference>
<keyword evidence="5 13" id="KW-0479">Metal-binding</keyword>
<dbReference type="Pfam" id="PF00903">
    <property type="entry name" value="Glyoxalase"/>
    <property type="match status" value="1"/>
</dbReference>
<evidence type="ECO:0000256" key="9">
    <source>
        <dbReference type="ARBA" id="ARBA00030892"/>
    </source>
</evidence>
<dbReference type="InterPro" id="IPR029068">
    <property type="entry name" value="Glyas_Bleomycin-R_OHBP_Dase"/>
</dbReference>
<dbReference type="GO" id="GO:0046872">
    <property type="term" value="F:metal ion binding"/>
    <property type="evidence" value="ECO:0007669"/>
    <property type="project" value="UniProtKB-KW"/>
</dbReference>
<evidence type="ECO:0000256" key="8">
    <source>
        <dbReference type="ARBA" id="ARBA00030537"/>
    </source>
</evidence>
<keyword evidence="6 16" id="KW-0456">Lyase</keyword>
<dbReference type="PANTHER" id="PTHR46036:SF5">
    <property type="entry name" value="LACTOYLGLUTATHIONE LYASE"/>
    <property type="match status" value="1"/>
</dbReference>